<organism evidence="2 3">
    <name type="scientific">Chitinophaga horti</name>
    <dbReference type="NCBI Taxonomy" id="2920382"/>
    <lineage>
        <taxon>Bacteria</taxon>
        <taxon>Pseudomonadati</taxon>
        <taxon>Bacteroidota</taxon>
        <taxon>Chitinophagia</taxon>
        <taxon>Chitinophagales</taxon>
        <taxon>Chitinophagaceae</taxon>
        <taxon>Chitinophaga</taxon>
    </lineage>
</organism>
<evidence type="ECO:0000313" key="2">
    <source>
        <dbReference type="EMBL" id="UYQ94127.1"/>
    </source>
</evidence>
<keyword evidence="3" id="KW-1185">Reference proteome</keyword>
<feature type="chain" id="PRO_5046565441" evidence="1">
    <location>
        <begin position="19"/>
        <end position="378"/>
    </location>
</feature>
<name>A0ABY6J779_9BACT</name>
<accession>A0ABY6J779</accession>
<gene>
    <name evidence="2" type="ORF">MKQ68_03350</name>
</gene>
<reference evidence="2" key="1">
    <citation type="submission" date="2022-10" db="EMBL/GenBank/DDBJ databases">
        <title>Chitinophaga sp. nov., isolated from soil.</title>
        <authorList>
            <person name="Jeon C.O."/>
        </authorList>
    </citation>
    <scope>NUCLEOTIDE SEQUENCE</scope>
    <source>
        <strain evidence="2">R8</strain>
    </source>
</reference>
<proteinExistence type="predicted"/>
<evidence type="ECO:0000256" key="1">
    <source>
        <dbReference type="SAM" id="SignalP"/>
    </source>
</evidence>
<dbReference type="RefSeq" id="WP_264282076.1">
    <property type="nucleotide sequence ID" value="NZ_CP107006.1"/>
</dbReference>
<keyword evidence="1" id="KW-0732">Signal</keyword>
<protein>
    <submittedName>
        <fullName evidence="2">Uncharacterized protein</fullName>
    </submittedName>
</protein>
<dbReference type="Proteomes" id="UP001162741">
    <property type="component" value="Chromosome"/>
</dbReference>
<dbReference type="EMBL" id="CP107006">
    <property type="protein sequence ID" value="UYQ94127.1"/>
    <property type="molecule type" value="Genomic_DNA"/>
</dbReference>
<feature type="signal peptide" evidence="1">
    <location>
        <begin position="1"/>
        <end position="18"/>
    </location>
</feature>
<evidence type="ECO:0000313" key="3">
    <source>
        <dbReference type="Proteomes" id="UP001162741"/>
    </source>
</evidence>
<sequence length="378" mass="41809">MRRIICSLLMLGSLTAAAQQKQELDLSNLKPPVSPGFTILDVSPAAIERPKTIREFTVSTTSLFDNGLSIPKNFAFEFAPGWMLNNKGYTFYQITGLNKVGKALKENVFSDAKFASLSIASVYNEDSVSTPTLAANSNHISYGAKVNLIKVYGKKRLALMNIFLEDAMDSTSAVLEDIDPDEPAAGQANALRAKTKAAWDKLKDLRSIRPLFQMQFAAASSLAFPDNKGGRHQRTGVWTNIGFSFPLTNLGKDATLESANAFLSNKNFINLIALARCTNASFDSLYLPDNRSVIDLGARAEFELDRLMIGVEYVYRNGNNDFVKTDRVAGMIEYRIWENLYVVGSFGRNFGEYNNVISMLGLNMGFGKQSAYTPFKLR</sequence>